<dbReference type="PANTHER" id="PTHR31817">
    <property type="match status" value="1"/>
</dbReference>
<evidence type="ECO:0000256" key="4">
    <source>
        <dbReference type="ARBA" id="ARBA00023049"/>
    </source>
</evidence>
<name>A0ABQ9FDF9_TEGGR</name>
<organism evidence="6 7">
    <name type="scientific">Tegillarca granosa</name>
    <name type="common">Malaysian cockle</name>
    <name type="synonym">Anadara granosa</name>
    <dbReference type="NCBI Taxonomy" id="220873"/>
    <lineage>
        <taxon>Eukaryota</taxon>
        <taxon>Metazoa</taxon>
        <taxon>Spiralia</taxon>
        <taxon>Lophotrochozoa</taxon>
        <taxon>Mollusca</taxon>
        <taxon>Bivalvia</taxon>
        <taxon>Autobranchia</taxon>
        <taxon>Pteriomorphia</taxon>
        <taxon>Arcoida</taxon>
        <taxon>Arcoidea</taxon>
        <taxon>Arcidae</taxon>
        <taxon>Tegillarca</taxon>
    </lineage>
</organism>
<evidence type="ECO:0000256" key="1">
    <source>
        <dbReference type="ARBA" id="ARBA00001947"/>
    </source>
</evidence>
<evidence type="ECO:0000313" key="7">
    <source>
        <dbReference type="Proteomes" id="UP001217089"/>
    </source>
</evidence>
<dbReference type="EMBL" id="JARBDR010000337">
    <property type="protein sequence ID" value="KAJ8315368.1"/>
    <property type="molecule type" value="Genomic_DNA"/>
</dbReference>
<gene>
    <name evidence="6" type="ORF">KUTeg_007518</name>
</gene>
<comment type="cofactor">
    <cofactor evidence="1">
        <name>Zn(2+)</name>
        <dbReference type="ChEBI" id="CHEBI:29105"/>
    </cofactor>
</comment>
<dbReference type="Pfam" id="PF08014">
    <property type="entry name" value="MATCAP"/>
    <property type="match status" value="1"/>
</dbReference>
<keyword evidence="3" id="KW-0378">Hydrolase</keyword>
<feature type="compositionally biased region" description="Basic residues" evidence="5">
    <location>
        <begin position="217"/>
        <end position="230"/>
    </location>
</feature>
<feature type="region of interest" description="Disordered" evidence="5">
    <location>
        <begin position="206"/>
        <end position="243"/>
    </location>
</feature>
<dbReference type="InterPro" id="IPR012548">
    <property type="entry name" value="MATCAP"/>
</dbReference>
<protein>
    <submittedName>
        <fullName evidence="6">Uncharacterized protein</fullName>
    </submittedName>
</protein>
<evidence type="ECO:0000256" key="5">
    <source>
        <dbReference type="SAM" id="MobiDB-lite"/>
    </source>
</evidence>
<reference evidence="6 7" key="1">
    <citation type="submission" date="2022-12" db="EMBL/GenBank/DDBJ databases">
        <title>Chromosome-level genome of Tegillarca granosa.</title>
        <authorList>
            <person name="Kim J."/>
        </authorList>
    </citation>
    <scope>NUCLEOTIDE SEQUENCE [LARGE SCALE GENOMIC DNA]</scope>
    <source>
        <strain evidence="6">Teg-2019</strain>
        <tissue evidence="6">Adductor muscle</tissue>
    </source>
</reference>
<evidence type="ECO:0000256" key="3">
    <source>
        <dbReference type="ARBA" id="ARBA00022801"/>
    </source>
</evidence>
<keyword evidence="2" id="KW-0645">Protease</keyword>
<evidence type="ECO:0000313" key="6">
    <source>
        <dbReference type="EMBL" id="KAJ8315368.1"/>
    </source>
</evidence>
<accession>A0ABQ9FDF9</accession>
<feature type="compositionally biased region" description="Low complexity" evidence="5">
    <location>
        <begin position="231"/>
        <end position="242"/>
    </location>
</feature>
<comment type="caution">
    <text evidence="6">The sequence shown here is derived from an EMBL/GenBank/DDBJ whole genome shotgun (WGS) entry which is preliminary data.</text>
</comment>
<sequence length="275" mass="31986">MLILTLTKFRSFNDGLQPWYSDRRRWGIRGLQSLEQLRTEEGLAAINTILNAKARYLWGPAMLYYTACKAAEMSFKQLFDHLAQFIASPDNRWRHCMRVKRGLIDPNDLGGYGKDQCYFEGAVEILRNLDDLDFSILMSGKMCVDEVNRCKRLARTDCLRMPSFMRIEKKYKKQLKQIAQMNGVHLSHPKVSPPVAYLRRLKRGRRIGPETPQQVRNRVKKRNRKLKGKKGSTSSSSESTGESEFEEIHNIINQYHLLASSIILQVMYMIHRSTR</sequence>
<keyword evidence="7" id="KW-1185">Reference proteome</keyword>
<evidence type="ECO:0000256" key="2">
    <source>
        <dbReference type="ARBA" id="ARBA00022670"/>
    </source>
</evidence>
<proteinExistence type="predicted"/>
<dbReference type="PANTHER" id="PTHR31817:SF5">
    <property type="match status" value="1"/>
</dbReference>
<keyword evidence="4" id="KW-0482">Metalloprotease</keyword>
<dbReference type="Proteomes" id="UP001217089">
    <property type="component" value="Unassembled WGS sequence"/>
</dbReference>